<keyword evidence="2" id="KW-1185">Reference proteome</keyword>
<gene>
    <name evidence="1" type="ORF">HNP37_001618</name>
</gene>
<dbReference type="Proteomes" id="UP000561681">
    <property type="component" value="Unassembled WGS sequence"/>
</dbReference>
<dbReference type="InterPro" id="IPR018592">
    <property type="entry name" value="DUF2024"/>
</dbReference>
<accession>A0A7W7N7Q0</accession>
<dbReference type="SUPFAM" id="SSF160766">
    <property type="entry name" value="NE1680-like"/>
    <property type="match status" value="1"/>
</dbReference>
<organism evidence="1 2">
    <name type="scientific">Flavobacterium nitrogenifigens</name>
    <dbReference type="NCBI Taxonomy" id="1617283"/>
    <lineage>
        <taxon>Bacteria</taxon>
        <taxon>Pseudomonadati</taxon>
        <taxon>Bacteroidota</taxon>
        <taxon>Flavobacteriia</taxon>
        <taxon>Flavobacteriales</taxon>
        <taxon>Flavobacteriaceae</taxon>
        <taxon>Flavobacterium</taxon>
    </lineage>
</organism>
<name>A0A7W7N7Q0_9FLAO</name>
<evidence type="ECO:0000313" key="2">
    <source>
        <dbReference type="Proteomes" id="UP000561681"/>
    </source>
</evidence>
<sequence>MKIAVWDTYVTRKDGKIMHFDILVDENVNDAEQVYEYGKLYLKSVNQEGQALSSKECRFCHIDKAPIEVENQVRANGFSIIEMENCN</sequence>
<comment type="caution">
    <text evidence="1">The sequence shown here is derived from an EMBL/GenBank/DDBJ whole genome shotgun (WGS) entry which is preliminary data.</text>
</comment>
<dbReference type="Gene3D" id="3.10.510.10">
    <property type="entry name" value="NE1680-like"/>
    <property type="match status" value="1"/>
</dbReference>
<protein>
    <recommendedName>
        <fullName evidence="3">DUF2024 domain-containing protein</fullName>
    </recommendedName>
</protein>
<dbReference type="Pfam" id="PF09630">
    <property type="entry name" value="DUF2024"/>
    <property type="match status" value="1"/>
</dbReference>
<dbReference type="EMBL" id="JACHLD010000002">
    <property type="protein sequence ID" value="MBB4801557.1"/>
    <property type="molecule type" value="Genomic_DNA"/>
</dbReference>
<evidence type="ECO:0000313" key="1">
    <source>
        <dbReference type="EMBL" id="MBB4801557.1"/>
    </source>
</evidence>
<dbReference type="InterPro" id="IPR023122">
    <property type="entry name" value="NE1680-like_sf"/>
</dbReference>
<dbReference type="RefSeq" id="WP_184160135.1">
    <property type="nucleotide sequence ID" value="NZ_JACHLD010000002.1"/>
</dbReference>
<proteinExistence type="predicted"/>
<dbReference type="AlphaFoldDB" id="A0A7W7N7Q0"/>
<evidence type="ECO:0008006" key="3">
    <source>
        <dbReference type="Google" id="ProtNLM"/>
    </source>
</evidence>
<reference evidence="1 2" key="1">
    <citation type="submission" date="2020-08" db="EMBL/GenBank/DDBJ databases">
        <title>Functional genomics of gut bacteria from endangered species of beetles.</title>
        <authorList>
            <person name="Carlos-Shanley C."/>
        </authorList>
    </citation>
    <scope>NUCLEOTIDE SEQUENCE [LARGE SCALE GENOMIC DNA]</scope>
    <source>
        <strain evidence="1 2">S00142</strain>
    </source>
</reference>